<evidence type="ECO:0000256" key="2">
    <source>
        <dbReference type="SAM" id="Phobius"/>
    </source>
</evidence>
<dbReference type="SMART" id="SM00257">
    <property type="entry name" value="LysM"/>
    <property type="match status" value="1"/>
</dbReference>
<evidence type="ECO:0000313" key="5">
    <source>
        <dbReference type="Proteomes" id="UP000231542"/>
    </source>
</evidence>
<feature type="region of interest" description="Disordered" evidence="1">
    <location>
        <begin position="439"/>
        <end position="466"/>
    </location>
</feature>
<dbReference type="Pfam" id="PF01476">
    <property type="entry name" value="LysM"/>
    <property type="match status" value="1"/>
</dbReference>
<accession>A0A2H0YWG6</accession>
<dbReference type="Gene3D" id="3.30.700.10">
    <property type="entry name" value="Glycoprotein, Type 4 Pilin"/>
    <property type="match status" value="1"/>
</dbReference>
<comment type="caution">
    <text evidence="4">The sequence shown here is derived from an EMBL/GenBank/DDBJ whole genome shotgun (WGS) entry which is preliminary data.</text>
</comment>
<feature type="domain" description="LysM" evidence="3">
    <location>
        <begin position="345"/>
        <end position="389"/>
    </location>
</feature>
<dbReference type="InterPro" id="IPR018392">
    <property type="entry name" value="LysM"/>
</dbReference>
<name>A0A2H0YWG6_9BACT</name>
<gene>
    <name evidence="4" type="ORF">COT24_02415</name>
</gene>
<dbReference type="SUPFAM" id="SSF54106">
    <property type="entry name" value="LysM domain"/>
    <property type="match status" value="1"/>
</dbReference>
<evidence type="ECO:0000313" key="4">
    <source>
        <dbReference type="EMBL" id="PIS42629.1"/>
    </source>
</evidence>
<proteinExistence type="predicted"/>
<dbReference type="EMBL" id="PEXU01000030">
    <property type="protein sequence ID" value="PIS42629.1"/>
    <property type="molecule type" value="Genomic_DNA"/>
</dbReference>
<protein>
    <recommendedName>
        <fullName evidence="3">LysM domain-containing protein</fullName>
    </recommendedName>
</protein>
<dbReference type="AlphaFoldDB" id="A0A2H0YWG6"/>
<dbReference type="PROSITE" id="PS51782">
    <property type="entry name" value="LYSM"/>
    <property type="match status" value="1"/>
</dbReference>
<dbReference type="InterPro" id="IPR013545">
    <property type="entry name" value="T2SS_protein-GspG_C"/>
</dbReference>
<feature type="transmembrane region" description="Helical" evidence="2">
    <location>
        <begin position="408"/>
        <end position="429"/>
    </location>
</feature>
<dbReference type="Gene3D" id="3.10.350.10">
    <property type="entry name" value="LysM domain"/>
    <property type="match status" value="1"/>
</dbReference>
<dbReference type="CDD" id="cd00118">
    <property type="entry name" value="LysM"/>
    <property type="match status" value="1"/>
</dbReference>
<feature type="compositionally biased region" description="Polar residues" evidence="1">
    <location>
        <begin position="443"/>
        <end position="452"/>
    </location>
</feature>
<feature type="transmembrane region" description="Helical" evidence="2">
    <location>
        <begin position="306"/>
        <end position="331"/>
    </location>
</feature>
<dbReference type="InterPro" id="IPR045584">
    <property type="entry name" value="Pilin-like"/>
</dbReference>
<dbReference type="Pfam" id="PF06030">
    <property type="entry name" value="WxLIP_PGBD"/>
    <property type="match status" value="1"/>
</dbReference>
<evidence type="ECO:0000259" key="3">
    <source>
        <dbReference type="PROSITE" id="PS51782"/>
    </source>
</evidence>
<dbReference type="InterPro" id="IPR010317">
    <property type="entry name" value="WxLIP_PGBD"/>
</dbReference>
<keyword evidence="2" id="KW-0472">Membrane</keyword>
<reference evidence="4 5" key="1">
    <citation type="submission" date="2017-09" db="EMBL/GenBank/DDBJ databases">
        <title>Depth-based differentiation of microbial function through sediment-hosted aquifers and enrichment of novel symbionts in the deep terrestrial subsurface.</title>
        <authorList>
            <person name="Probst A.J."/>
            <person name="Ladd B."/>
            <person name="Jarett J.K."/>
            <person name="Geller-Mcgrath D.E."/>
            <person name="Sieber C.M."/>
            <person name="Emerson J.B."/>
            <person name="Anantharaman K."/>
            <person name="Thomas B.C."/>
            <person name="Malmstrom R."/>
            <person name="Stieglmeier M."/>
            <person name="Klingl A."/>
            <person name="Woyke T."/>
            <person name="Ryan C.M."/>
            <person name="Banfield J.F."/>
        </authorList>
    </citation>
    <scope>NUCLEOTIDE SEQUENCE [LARGE SCALE GENOMIC DNA]</scope>
    <source>
        <strain evidence="4">CG08_land_8_20_14_0_20_40_16</strain>
    </source>
</reference>
<feature type="compositionally biased region" description="Basic and acidic residues" evidence="1">
    <location>
        <begin position="457"/>
        <end position="466"/>
    </location>
</feature>
<keyword evidence="2" id="KW-0812">Transmembrane</keyword>
<organism evidence="4 5">
    <name type="scientific">Candidatus Kerfeldbacteria bacterium CG08_land_8_20_14_0_20_40_16</name>
    <dbReference type="NCBI Taxonomy" id="2014244"/>
    <lineage>
        <taxon>Bacteria</taxon>
        <taxon>Candidatus Kerfeldiibacteriota</taxon>
    </lineage>
</organism>
<sequence>MIKLRRKSRIEKRIFLICLSFFIFFLCLFSPQPLSAIMSGQIGIKPAYPDPAVPTSIGRFDYSLAPSETKEDAVEVINTYDKEIVLKIYSVGATTTPDGIFALGMEEVVEDVGTWIKLSKNEVTLAPYTSEIVPFTFTVPADAEPGDHMGGIVIQEKEVPKGEGSITIITRVGVRIYERVPGEIIRGIEITGFNWEFMAENAEELKKVNFGKLQSFLGFRRKVHFSVGLHNQGTIREELKSNVTVTNMFGKEIADFDTENGMIFPKKDVTVNVNWLKEGSFPLFGRYTAKVAVTYEKDLPPVEAELAFWAIPYSLFVLIGILIALGVLIYLNRLLIKELAKKEMVVYIVRPGDSLGSIAQRFDVKWKKLAKINNIKKPYHLKPESYLFVPQGSILNLFLRQLIRKKRVFWIVIIIAAIIAIVLGGWIYYQYQSRQKSDEANQQEEQNQSIEFQPTAEESRDQTRKEDLKKIQSALEQFYQSYQRYPLASELSKTNQAGNILDQELVAGGFMAELPKDPQEPTYYYGYRSDGQTYELTSILENGNDPEAISISGFFIYKITSPKQELPDSSDSETTT</sequence>
<dbReference type="Proteomes" id="UP000231542">
    <property type="component" value="Unassembled WGS sequence"/>
</dbReference>
<keyword evidence="2" id="KW-1133">Transmembrane helix</keyword>
<dbReference type="SUPFAM" id="SSF54523">
    <property type="entry name" value="Pili subunits"/>
    <property type="match status" value="1"/>
</dbReference>
<dbReference type="InterPro" id="IPR036779">
    <property type="entry name" value="LysM_dom_sf"/>
</dbReference>
<dbReference type="Pfam" id="PF08334">
    <property type="entry name" value="T2SSG"/>
    <property type="match status" value="1"/>
</dbReference>
<evidence type="ECO:0000256" key="1">
    <source>
        <dbReference type="SAM" id="MobiDB-lite"/>
    </source>
</evidence>